<sequence>MQTNSTEKIVKTFQASIFIGLEIGYSQKPIEENAVIESLSELQKKISEQKNIFLSAAVSKVLIVLNDQKEPHLKIDFLNYPKFPLEENVIKHEVVKIAKHLMQEFEQNRVLVVTTDETIMLEFSDDIDPRINKNELI</sequence>
<keyword evidence="2" id="KW-1185">Reference proteome</keyword>
<gene>
    <name evidence="1" type="ORF">BHF72_0004</name>
</gene>
<dbReference type="OrthoDB" id="1450356at2"/>
<evidence type="ECO:0000313" key="2">
    <source>
        <dbReference type="Proteomes" id="UP000095601"/>
    </source>
</evidence>
<name>A0A1E5UD16_9FLAO</name>
<dbReference type="Proteomes" id="UP000095601">
    <property type="component" value="Unassembled WGS sequence"/>
</dbReference>
<dbReference type="STRING" id="237258.SAMN04489756_1076"/>
<accession>A0A1E5UD16</accession>
<dbReference type="EMBL" id="MKGI01000071">
    <property type="protein sequence ID" value="OEL10809.1"/>
    <property type="molecule type" value="Genomic_DNA"/>
</dbReference>
<organism evidence="1 2">
    <name type="scientific">Cloacibacterium normanense</name>
    <dbReference type="NCBI Taxonomy" id="237258"/>
    <lineage>
        <taxon>Bacteria</taxon>
        <taxon>Pseudomonadati</taxon>
        <taxon>Bacteroidota</taxon>
        <taxon>Flavobacteriia</taxon>
        <taxon>Flavobacteriales</taxon>
        <taxon>Weeksellaceae</taxon>
    </lineage>
</organism>
<reference evidence="1 2" key="1">
    <citation type="submission" date="2016-09" db="EMBL/GenBank/DDBJ databases">
        <authorList>
            <person name="Capua I."/>
            <person name="De Benedictis P."/>
            <person name="Joannis T."/>
            <person name="Lombin L.H."/>
            <person name="Cattoli G."/>
        </authorList>
    </citation>
    <scope>NUCLEOTIDE SEQUENCE [LARGE SCALE GENOMIC DNA]</scope>
    <source>
        <strain evidence="1 2">NRS-1</strain>
    </source>
</reference>
<protein>
    <submittedName>
        <fullName evidence="1">Uncharacterized protein</fullName>
    </submittedName>
</protein>
<dbReference type="KEGG" id="cnr:EB819_05865"/>
<dbReference type="RefSeq" id="WP_069799109.1">
    <property type="nucleotide sequence ID" value="NZ_CP034157.1"/>
</dbReference>
<comment type="caution">
    <text evidence="1">The sequence shown here is derived from an EMBL/GenBank/DDBJ whole genome shotgun (WGS) entry which is preliminary data.</text>
</comment>
<proteinExistence type="predicted"/>
<evidence type="ECO:0000313" key="1">
    <source>
        <dbReference type="EMBL" id="OEL10809.1"/>
    </source>
</evidence>
<dbReference type="AlphaFoldDB" id="A0A1E5UD16"/>